<name>A0A2H0UJZ4_9BACT</name>
<dbReference type="Pfam" id="PF02643">
    <property type="entry name" value="DUF192"/>
    <property type="match status" value="1"/>
</dbReference>
<comment type="caution">
    <text evidence="1">The sequence shown here is derived from an EMBL/GenBank/DDBJ whole genome shotgun (WGS) entry which is preliminary data.</text>
</comment>
<dbReference type="AlphaFoldDB" id="A0A2H0UJZ4"/>
<evidence type="ECO:0000313" key="1">
    <source>
        <dbReference type="EMBL" id="PIR86719.1"/>
    </source>
</evidence>
<dbReference type="InterPro" id="IPR038695">
    <property type="entry name" value="Saro_0823-like_sf"/>
</dbReference>
<organism evidence="1 2">
    <name type="scientific">Candidatus Harrisonbacteria bacterium CG10_big_fil_rev_8_21_14_0_10_49_15</name>
    <dbReference type="NCBI Taxonomy" id="1974587"/>
    <lineage>
        <taxon>Bacteria</taxon>
        <taxon>Candidatus Harrisoniibacteriota</taxon>
    </lineage>
</organism>
<sequence>MDKKILLVLGLVVVFAIIAIITKSAIKKPITNPEQARVQIGEYTYMVDIADTGSEHAQGLSGRESLPTNGGMLFVFPTQRLQSFWMRGMNFPLDIIWINDEKVIGFAQDVPVPEGGQLPLYRSPEPADMVLELAAGTVAADGIKVGDSVEVEYTSTNQ</sequence>
<dbReference type="EMBL" id="PFBD01000028">
    <property type="protein sequence ID" value="PIR86719.1"/>
    <property type="molecule type" value="Genomic_DNA"/>
</dbReference>
<dbReference type="Gene3D" id="2.60.120.1140">
    <property type="entry name" value="Protein of unknown function DUF192"/>
    <property type="match status" value="1"/>
</dbReference>
<accession>A0A2H0UJZ4</accession>
<dbReference type="PANTHER" id="PTHR37953:SF1">
    <property type="entry name" value="UPF0127 PROTEIN MJ1496"/>
    <property type="match status" value="1"/>
</dbReference>
<proteinExistence type="predicted"/>
<gene>
    <name evidence="1" type="ORF">COU11_04385</name>
</gene>
<reference evidence="2" key="1">
    <citation type="submission" date="2017-09" db="EMBL/GenBank/DDBJ databases">
        <title>Depth-based differentiation of microbial function through sediment-hosted aquifers and enrichment of novel symbionts in the deep terrestrial subsurface.</title>
        <authorList>
            <person name="Probst A.J."/>
            <person name="Ladd B."/>
            <person name="Jarett J.K."/>
            <person name="Geller-Mcgrath D.E."/>
            <person name="Sieber C.M.K."/>
            <person name="Emerson J.B."/>
            <person name="Anantharaman K."/>
            <person name="Thomas B.C."/>
            <person name="Malmstrom R."/>
            <person name="Stieglmeier M."/>
            <person name="Klingl A."/>
            <person name="Woyke T."/>
            <person name="Ryan C.M."/>
            <person name="Banfield J.F."/>
        </authorList>
    </citation>
    <scope>NUCLEOTIDE SEQUENCE [LARGE SCALE GENOMIC DNA]</scope>
</reference>
<dbReference type="Proteomes" id="UP000229526">
    <property type="component" value="Unassembled WGS sequence"/>
</dbReference>
<evidence type="ECO:0000313" key="2">
    <source>
        <dbReference type="Proteomes" id="UP000229526"/>
    </source>
</evidence>
<dbReference type="InterPro" id="IPR003795">
    <property type="entry name" value="DUF192"/>
</dbReference>
<evidence type="ECO:0008006" key="3">
    <source>
        <dbReference type="Google" id="ProtNLM"/>
    </source>
</evidence>
<dbReference type="PANTHER" id="PTHR37953">
    <property type="entry name" value="UPF0127 PROTEIN MJ1496"/>
    <property type="match status" value="1"/>
</dbReference>
<protein>
    <recommendedName>
        <fullName evidence="3">DUF192 domain-containing protein</fullName>
    </recommendedName>
</protein>